<evidence type="ECO:0000256" key="1">
    <source>
        <dbReference type="SAM" id="MobiDB-lite"/>
    </source>
</evidence>
<comment type="caution">
    <text evidence="3">The sequence shown here is derived from an EMBL/GenBank/DDBJ whole genome shotgun (WGS) entry which is preliminary data.</text>
</comment>
<sequence>MAGDKPEIPEKGDEVSWKWGGGRPGGTVSDVKGEETTIESKGKPITKKGTEDNPAVVVERSGNNVVKRASELDVEK</sequence>
<keyword evidence="4" id="KW-1185">Reference proteome</keyword>
<dbReference type="Proteomes" id="UP001465755">
    <property type="component" value="Unassembled WGS sequence"/>
</dbReference>
<evidence type="ECO:0000259" key="2">
    <source>
        <dbReference type="Pfam" id="PF11160"/>
    </source>
</evidence>
<feature type="region of interest" description="Disordered" evidence="1">
    <location>
        <begin position="1"/>
        <end position="62"/>
    </location>
</feature>
<dbReference type="InterPro" id="IPR021331">
    <property type="entry name" value="Hva1_TUDOR"/>
</dbReference>
<feature type="compositionally biased region" description="Basic and acidic residues" evidence="1">
    <location>
        <begin position="31"/>
        <end position="42"/>
    </location>
</feature>
<protein>
    <recommendedName>
        <fullName evidence="2">Hypervirulence associated protein TUDOR domain-containing protein</fullName>
    </recommendedName>
</protein>
<feature type="domain" description="Hypervirulence associated protein TUDOR" evidence="2">
    <location>
        <begin position="12"/>
        <end position="72"/>
    </location>
</feature>
<feature type="compositionally biased region" description="Basic and acidic residues" evidence="1">
    <location>
        <begin position="1"/>
        <end position="16"/>
    </location>
</feature>
<evidence type="ECO:0000313" key="4">
    <source>
        <dbReference type="Proteomes" id="UP001465755"/>
    </source>
</evidence>
<name>A0AAW1NME1_9CHLO</name>
<organism evidence="3 4">
    <name type="scientific">Symbiochloris irregularis</name>
    <dbReference type="NCBI Taxonomy" id="706552"/>
    <lineage>
        <taxon>Eukaryota</taxon>
        <taxon>Viridiplantae</taxon>
        <taxon>Chlorophyta</taxon>
        <taxon>core chlorophytes</taxon>
        <taxon>Trebouxiophyceae</taxon>
        <taxon>Trebouxiales</taxon>
        <taxon>Trebouxiaceae</taxon>
        <taxon>Symbiochloris</taxon>
    </lineage>
</organism>
<proteinExistence type="predicted"/>
<dbReference type="EMBL" id="JALJOQ010000176">
    <property type="protein sequence ID" value="KAK9791558.1"/>
    <property type="molecule type" value="Genomic_DNA"/>
</dbReference>
<dbReference type="AlphaFoldDB" id="A0AAW1NME1"/>
<reference evidence="3 4" key="1">
    <citation type="journal article" date="2024" name="Nat. Commun.">
        <title>Phylogenomics reveals the evolutionary origins of lichenization in chlorophyte algae.</title>
        <authorList>
            <person name="Puginier C."/>
            <person name="Libourel C."/>
            <person name="Otte J."/>
            <person name="Skaloud P."/>
            <person name="Haon M."/>
            <person name="Grisel S."/>
            <person name="Petersen M."/>
            <person name="Berrin J.G."/>
            <person name="Delaux P.M."/>
            <person name="Dal Grande F."/>
            <person name="Keller J."/>
        </authorList>
    </citation>
    <scope>NUCLEOTIDE SEQUENCE [LARGE SCALE GENOMIC DNA]</scope>
    <source>
        <strain evidence="3 4">SAG 2036</strain>
    </source>
</reference>
<gene>
    <name evidence="3" type="ORF">WJX73_003045</name>
</gene>
<accession>A0AAW1NME1</accession>
<evidence type="ECO:0000313" key="3">
    <source>
        <dbReference type="EMBL" id="KAK9791558.1"/>
    </source>
</evidence>
<dbReference type="Pfam" id="PF11160">
    <property type="entry name" value="Hva1_TUDOR"/>
    <property type="match status" value="1"/>
</dbReference>